<keyword evidence="1" id="KW-1133">Transmembrane helix</keyword>
<evidence type="ECO:0000259" key="2">
    <source>
        <dbReference type="Pfam" id="PF04773"/>
    </source>
</evidence>
<dbReference type="Gene3D" id="3.55.50.30">
    <property type="match status" value="1"/>
</dbReference>
<dbReference type="PIRSF" id="PIRSF018266">
    <property type="entry name" value="FecR"/>
    <property type="match status" value="1"/>
</dbReference>
<name>A0AAN4N1N5_BACFG</name>
<dbReference type="Pfam" id="PF04773">
    <property type="entry name" value="FecR"/>
    <property type="match status" value="1"/>
</dbReference>
<gene>
    <name evidence="3" type="ORF">M104_1746</name>
</gene>
<comment type="caution">
    <text evidence="3">The sequence shown here is derived from an EMBL/GenBank/DDBJ whole genome shotgun (WGS) entry which is preliminary data.</text>
</comment>
<dbReference type="GO" id="GO:0016989">
    <property type="term" value="F:sigma factor antagonist activity"/>
    <property type="evidence" value="ECO:0007669"/>
    <property type="project" value="TreeGrafter"/>
</dbReference>
<feature type="domain" description="FecR protein" evidence="2">
    <location>
        <begin position="84"/>
        <end position="172"/>
    </location>
</feature>
<protein>
    <submittedName>
        <fullName evidence="3">FecR family protein</fullName>
    </submittedName>
</protein>
<organism evidence="3 4">
    <name type="scientific">Bacteroides fragilis str. 1007-1-F #10</name>
    <dbReference type="NCBI Taxonomy" id="1339295"/>
    <lineage>
        <taxon>Bacteria</taxon>
        <taxon>Pseudomonadati</taxon>
        <taxon>Bacteroidota</taxon>
        <taxon>Bacteroidia</taxon>
        <taxon>Bacteroidales</taxon>
        <taxon>Bacteroidaceae</taxon>
        <taxon>Bacteroides</taxon>
    </lineage>
</organism>
<dbReference type="PANTHER" id="PTHR30273:SF2">
    <property type="entry name" value="PROTEIN FECR"/>
    <property type="match status" value="1"/>
</dbReference>
<dbReference type="EMBL" id="JGEA01000020">
    <property type="protein sequence ID" value="EYA14756.1"/>
    <property type="molecule type" value="Genomic_DNA"/>
</dbReference>
<evidence type="ECO:0000256" key="1">
    <source>
        <dbReference type="SAM" id="Phobius"/>
    </source>
</evidence>
<keyword evidence="1" id="KW-0472">Membrane</keyword>
<dbReference type="AlphaFoldDB" id="A0AAN4N1N5"/>
<feature type="transmembrane region" description="Helical" evidence="1">
    <location>
        <begin position="57"/>
        <end position="77"/>
    </location>
</feature>
<dbReference type="GeneID" id="60366806"/>
<dbReference type="InterPro" id="IPR006860">
    <property type="entry name" value="FecR"/>
</dbReference>
<dbReference type="Gene3D" id="2.60.120.1440">
    <property type="match status" value="1"/>
</dbReference>
<evidence type="ECO:0000313" key="3">
    <source>
        <dbReference type="EMBL" id="EYA14756.1"/>
    </source>
</evidence>
<proteinExistence type="predicted"/>
<sequence length="292" mass="33709">MMEKEQVTRMQNSDLKELLEDVTLNEIHLSNEERQEMTSTFSQIIKKKKRKVQKKRIWSAVAICACVVVVVLGWYSMGQLTVFSAEKEGILVELPDHSVACLNRNTSLHYNRWGFRFFREVKLKGEAYFDVYKGSHFVVNADPYKVSVLGTRFSVSQKNGQFKAYCFQGKIKVENGKLNSGQILTANQNISVVLGKVSLNIQKELEPVWVRKQCVYENIPLNDVIKKLQEVYGITVLCNRYCDSLRFTGIFPVDDLDLAIQLVFEPFNLECKNVGGEWRLYKNDMKIGRENR</sequence>
<dbReference type="InterPro" id="IPR012373">
    <property type="entry name" value="Ferrdict_sens_TM"/>
</dbReference>
<keyword evidence="1" id="KW-0812">Transmembrane</keyword>
<dbReference type="RefSeq" id="WP_010992767.1">
    <property type="nucleotide sequence ID" value="NZ_JGEA01000020.1"/>
</dbReference>
<evidence type="ECO:0000313" key="4">
    <source>
        <dbReference type="Proteomes" id="UP000022433"/>
    </source>
</evidence>
<accession>A0AAN4N1N5</accession>
<dbReference type="PANTHER" id="PTHR30273">
    <property type="entry name" value="PERIPLASMIC SIGNAL SENSOR AND SIGMA FACTOR ACTIVATOR FECR-RELATED"/>
    <property type="match status" value="1"/>
</dbReference>
<reference evidence="3 4" key="1">
    <citation type="submission" date="2014-02" db="EMBL/GenBank/DDBJ databases">
        <authorList>
            <person name="Sears C."/>
            <person name="Carroll K."/>
            <person name="Sack B.R."/>
            <person name="Qadri F."/>
            <person name="Myers L.L."/>
            <person name="Chung G.-T."/>
            <person name="Escheverria P."/>
            <person name="Fraser C.M."/>
            <person name="Sadzewicz L."/>
            <person name="Shefchek K.A."/>
            <person name="Tallon L."/>
            <person name="Das S.P."/>
            <person name="Daugherty S."/>
            <person name="Mongodin E.F."/>
        </authorList>
    </citation>
    <scope>NUCLEOTIDE SEQUENCE [LARGE SCALE GENOMIC DNA]</scope>
    <source>
        <strain evidence="3 4">1007-1-F #10</strain>
    </source>
</reference>
<dbReference type="Proteomes" id="UP000022433">
    <property type="component" value="Unassembled WGS sequence"/>
</dbReference>